<protein>
    <submittedName>
        <fullName evidence="4">TatD family hydrolase</fullName>
    </submittedName>
</protein>
<dbReference type="PIRSF" id="PIRSF005902">
    <property type="entry name" value="DNase_TatD"/>
    <property type="match status" value="1"/>
</dbReference>
<name>A0A928TUR0_UNCKA</name>
<dbReference type="InterPro" id="IPR032466">
    <property type="entry name" value="Metal_Hydrolase"/>
</dbReference>
<feature type="binding site" evidence="3">
    <location>
        <position position="9"/>
    </location>
    <ligand>
        <name>a divalent metal cation</name>
        <dbReference type="ChEBI" id="CHEBI:60240"/>
        <label>1</label>
    </ligand>
</feature>
<dbReference type="PANTHER" id="PTHR46124:SF2">
    <property type="entry name" value="D-AMINOACYL-TRNA DEACYLASE"/>
    <property type="match status" value="1"/>
</dbReference>
<accession>A0A928TUR0</accession>
<dbReference type="Gene3D" id="3.20.20.140">
    <property type="entry name" value="Metal-dependent hydrolases"/>
    <property type="match status" value="1"/>
</dbReference>
<feature type="binding site" evidence="3">
    <location>
        <position position="105"/>
    </location>
    <ligand>
        <name>a divalent metal cation</name>
        <dbReference type="ChEBI" id="CHEBI:60240"/>
        <label>1</label>
    </ligand>
</feature>
<comment type="caution">
    <text evidence="4">The sequence shown here is derived from an EMBL/GenBank/DDBJ whole genome shotgun (WGS) entry which is preliminary data.</text>
</comment>
<feature type="binding site" evidence="3">
    <location>
        <position position="174"/>
    </location>
    <ligand>
        <name>a divalent metal cation</name>
        <dbReference type="ChEBI" id="CHEBI:60240"/>
        <label>2</label>
    </ligand>
</feature>
<evidence type="ECO:0000256" key="2">
    <source>
        <dbReference type="ARBA" id="ARBA00022801"/>
    </source>
</evidence>
<dbReference type="Pfam" id="PF01026">
    <property type="entry name" value="TatD_DNase"/>
    <property type="match status" value="1"/>
</dbReference>
<feature type="binding site" evidence="3">
    <location>
        <position position="147"/>
    </location>
    <ligand>
        <name>a divalent metal cation</name>
        <dbReference type="ChEBI" id="CHEBI:60240"/>
        <label>2</label>
    </ligand>
</feature>
<evidence type="ECO:0000256" key="1">
    <source>
        <dbReference type="ARBA" id="ARBA00022723"/>
    </source>
</evidence>
<sequence length="284" mass="31879">MKPSLIDTHCHLHVPTYHEDRDAVLLRMRKKNIWAITVGTTLTTSQEAIALAERQKDVFAAVGYHPEHLTSSFHDELEGQDTLPYQAKRIRELAKSSARVVAIGETGLDFFRIDADRSRKEAMRLQADALCDHIRIAHDIGLPVIMHCRDAFGELASIVQNEQRNGCAIQGVVHCFTGTWEDAKPLLDLGLYLSFTGIITFPPKKSEKPENSIRRVIERMPADRVCVETDAPWLTPVPYRGMRNEPSYVSCVANEIARLRGVSEAEIGRITTENAARLFSLPLP</sequence>
<feature type="binding site" evidence="3">
    <location>
        <position position="230"/>
    </location>
    <ligand>
        <name>a divalent metal cation</name>
        <dbReference type="ChEBI" id="CHEBI:60240"/>
        <label>1</label>
    </ligand>
</feature>
<reference evidence="4" key="1">
    <citation type="submission" date="2020-05" db="EMBL/GenBank/DDBJ databases">
        <title>High-Quality Genomes of Partial-Nitritation/Anammox System by Hierarchical Clustering Based Hybrid Assembly.</title>
        <authorList>
            <person name="Liu L."/>
            <person name="Wang Y."/>
            <person name="Che Y."/>
            <person name="Chen Y."/>
            <person name="Xia Y."/>
            <person name="Luo R."/>
            <person name="Cheng S.H."/>
            <person name="Zheng C."/>
            <person name="Zhang T."/>
        </authorList>
    </citation>
    <scope>NUCLEOTIDE SEQUENCE</scope>
    <source>
        <strain evidence="4">H1_PAT1</strain>
    </source>
</reference>
<feature type="binding site" evidence="3">
    <location>
        <position position="11"/>
    </location>
    <ligand>
        <name>a divalent metal cation</name>
        <dbReference type="ChEBI" id="CHEBI:60240"/>
        <label>1</label>
    </ligand>
</feature>
<dbReference type="GO" id="GO:0046872">
    <property type="term" value="F:metal ion binding"/>
    <property type="evidence" value="ECO:0007669"/>
    <property type="project" value="UniProtKB-KW"/>
</dbReference>
<dbReference type="InterPro" id="IPR015991">
    <property type="entry name" value="TatD/YcfH-like"/>
</dbReference>
<dbReference type="GO" id="GO:0016788">
    <property type="term" value="F:hydrolase activity, acting on ester bonds"/>
    <property type="evidence" value="ECO:0007669"/>
    <property type="project" value="InterPro"/>
</dbReference>
<proteinExistence type="predicted"/>
<evidence type="ECO:0000313" key="4">
    <source>
        <dbReference type="EMBL" id="MBE7525706.1"/>
    </source>
</evidence>
<keyword evidence="2 4" id="KW-0378">Hydrolase</keyword>
<dbReference type="FunFam" id="3.20.20.140:FF:000005">
    <property type="entry name" value="TatD family hydrolase"/>
    <property type="match status" value="1"/>
</dbReference>
<evidence type="ECO:0000256" key="3">
    <source>
        <dbReference type="PIRSR" id="PIRSR005902-1"/>
    </source>
</evidence>
<dbReference type="GO" id="GO:0004536">
    <property type="term" value="F:DNA nuclease activity"/>
    <property type="evidence" value="ECO:0007669"/>
    <property type="project" value="InterPro"/>
</dbReference>
<dbReference type="Proteomes" id="UP000710385">
    <property type="component" value="Unassembled WGS sequence"/>
</dbReference>
<keyword evidence="1 3" id="KW-0479">Metal-binding</keyword>
<dbReference type="PANTHER" id="PTHR46124">
    <property type="entry name" value="D-AMINOACYL-TRNA DEACYLASE"/>
    <property type="match status" value="1"/>
</dbReference>
<organism evidence="4 5">
    <name type="scientific">candidate division WWE3 bacterium</name>
    <dbReference type="NCBI Taxonomy" id="2053526"/>
    <lineage>
        <taxon>Bacteria</taxon>
        <taxon>Katanobacteria</taxon>
    </lineage>
</organism>
<dbReference type="NCBIfam" id="TIGR00010">
    <property type="entry name" value="YchF/TatD family DNA exonuclease"/>
    <property type="match status" value="1"/>
</dbReference>
<dbReference type="AlphaFoldDB" id="A0A928TUR0"/>
<dbReference type="InterPro" id="IPR001130">
    <property type="entry name" value="TatD-like"/>
</dbReference>
<dbReference type="EMBL" id="JABTTY010000001">
    <property type="protein sequence ID" value="MBE7525706.1"/>
    <property type="molecule type" value="Genomic_DNA"/>
</dbReference>
<gene>
    <name evidence="4" type="ORF">HS096_04965</name>
</gene>
<dbReference type="SUPFAM" id="SSF51556">
    <property type="entry name" value="Metallo-dependent hydrolases"/>
    <property type="match status" value="1"/>
</dbReference>
<dbReference type="CDD" id="cd01310">
    <property type="entry name" value="TatD_DNAse"/>
    <property type="match status" value="1"/>
</dbReference>
<evidence type="ECO:0000313" key="5">
    <source>
        <dbReference type="Proteomes" id="UP000710385"/>
    </source>
</evidence>